<name>A0A8T2RJC1_CERRI</name>
<keyword evidence="1" id="KW-0880">Kelch repeat</keyword>
<feature type="compositionally biased region" description="Basic residues" evidence="3">
    <location>
        <begin position="462"/>
        <end position="471"/>
    </location>
</feature>
<protein>
    <submittedName>
        <fullName evidence="4">Uncharacterized protein</fullName>
    </submittedName>
</protein>
<feature type="compositionally biased region" description="Polar residues" evidence="3">
    <location>
        <begin position="481"/>
        <end position="495"/>
    </location>
</feature>
<feature type="compositionally biased region" description="Basic and acidic residues" evidence="3">
    <location>
        <begin position="335"/>
        <end position="345"/>
    </location>
</feature>
<organism evidence="4 5">
    <name type="scientific">Ceratopteris richardii</name>
    <name type="common">Triangle waterfern</name>
    <dbReference type="NCBI Taxonomy" id="49495"/>
    <lineage>
        <taxon>Eukaryota</taxon>
        <taxon>Viridiplantae</taxon>
        <taxon>Streptophyta</taxon>
        <taxon>Embryophyta</taxon>
        <taxon>Tracheophyta</taxon>
        <taxon>Polypodiopsida</taxon>
        <taxon>Polypodiidae</taxon>
        <taxon>Polypodiales</taxon>
        <taxon>Pteridineae</taxon>
        <taxon>Pteridaceae</taxon>
        <taxon>Parkerioideae</taxon>
        <taxon>Ceratopteris</taxon>
    </lineage>
</organism>
<dbReference type="SUPFAM" id="SSF50965">
    <property type="entry name" value="Galactose oxidase, central domain"/>
    <property type="match status" value="2"/>
</dbReference>
<evidence type="ECO:0000256" key="3">
    <source>
        <dbReference type="SAM" id="MobiDB-lite"/>
    </source>
</evidence>
<dbReference type="EMBL" id="CM035432">
    <property type="protein sequence ID" value="KAH7295665.1"/>
    <property type="molecule type" value="Genomic_DNA"/>
</dbReference>
<evidence type="ECO:0000256" key="2">
    <source>
        <dbReference type="ARBA" id="ARBA00022737"/>
    </source>
</evidence>
<dbReference type="OrthoDB" id="10251809at2759"/>
<feature type="region of interest" description="Disordered" evidence="3">
    <location>
        <begin position="335"/>
        <end position="354"/>
    </location>
</feature>
<feature type="compositionally biased region" description="Polar residues" evidence="3">
    <location>
        <begin position="527"/>
        <end position="538"/>
    </location>
</feature>
<dbReference type="PANTHER" id="PTHR46093:SF18">
    <property type="entry name" value="FIBRONECTIN TYPE-III DOMAIN-CONTAINING PROTEIN"/>
    <property type="match status" value="1"/>
</dbReference>
<dbReference type="PANTHER" id="PTHR46093">
    <property type="entry name" value="ACYL-COA-BINDING DOMAIN-CONTAINING PROTEIN 5"/>
    <property type="match status" value="1"/>
</dbReference>
<keyword evidence="5" id="KW-1185">Reference proteome</keyword>
<dbReference type="InterPro" id="IPR011043">
    <property type="entry name" value="Gal_Oxase/kelch_b-propeller"/>
</dbReference>
<reference evidence="4 5" key="1">
    <citation type="submission" date="2021-08" db="EMBL/GenBank/DDBJ databases">
        <title>WGS assembly of Ceratopteris richardii.</title>
        <authorList>
            <person name="Marchant D.B."/>
            <person name="Chen G."/>
            <person name="Jenkins J."/>
            <person name="Shu S."/>
            <person name="Leebens-Mack J."/>
            <person name="Grimwood J."/>
            <person name="Schmutz J."/>
            <person name="Soltis P."/>
            <person name="Soltis D."/>
            <person name="Chen Z.-H."/>
        </authorList>
    </citation>
    <scope>NUCLEOTIDE SEQUENCE [LARGE SCALE GENOMIC DNA]</scope>
    <source>
        <strain evidence="4">Whitten #5841</strain>
        <tissue evidence="4">Leaf</tissue>
    </source>
</reference>
<dbReference type="InterPro" id="IPR006652">
    <property type="entry name" value="Kelch_1"/>
</dbReference>
<feature type="region of interest" description="Disordered" evidence="3">
    <location>
        <begin position="524"/>
        <end position="554"/>
    </location>
</feature>
<dbReference type="SMART" id="SM00612">
    <property type="entry name" value="Kelch"/>
    <property type="match status" value="3"/>
</dbReference>
<feature type="region of interest" description="Disordered" evidence="3">
    <location>
        <begin position="453"/>
        <end position="495"/>
    </location>
</feature>
<dbReference type="AlphaFoldDB" id="A0A8T2RJC1"/>
<comment type="caution">
    <text evidence="4">The sequence shown here is derived from an EMBL/GenBank/DDBJ whole genome shotgun (WGS) entry which is preliminary data.</text>
</comment>
<proteinExistence type="predicted"/>
<dbReference type="InterPro" id="IPR015915">
    <property type="entry name" value="Kelch-typ_b-propeller"/>
</dbReference>
<keyword evidence="2" id="KW-0677">Repeat</keyword>
<dbReference type="Pfam" id="PF24681">
    <property type="entry name" value="Kelch_KLHDC2_KLHL20_DRC7"/>
    <property type="match status" value="1"/>
</dbReference>
<dbReference type="Proteomes" id="UP000825935">
    <property type="component" value="Chromosome 27"/>
</dbReference>
<evidence type="ECO:0000256" key="1">
    <source>
        <dbReference type="ARBA" id="ARBA00022441"/>
    </source>
</evidence>
<dbReference type="Pfam" id="PF01344">
    <property type="entry name" value="Kelch_1"/>
    <property type="match status" value="1"/>
</dbReference>
<evidence type="ECO:0000313" key="5">
    <source>
        <dbReference type="Proteomes" id="UP000825935"/>
    </source>
</evidence>
<gene>
    <name evidence="4" type="ORF">KP509_27G060000</name>
</gene>
<feature type="region of interest" description="Disordered" evidence="3">
    <location>
        <begin position="678"/>
        <end position="698"/>
    </location>
</feature>
<accession>A0A8T2RJC1</accession>
<sequence>MRWERIRFKVKTDGRSLGRRGGTAGPGKRWGHTCNSVKNGRFLYVFGGYGKDNRQTNDVHVFDTVKQTWSKPMVKGTPPSPRDSHSCTTVGTSLFVFGGTDGKTPLKDLYVLDTATNVWSKPQIDGEGPAPREGHSAALIGHILFIFGGCGKTADESEEIYFNDLFMLDTVKLHWTKALTKGTPPTPRDSHTCSAWNNNLIVLGGEDASDSYLSDVHLLDTDIMQWREIHVTGDMLMPRAGHAMVALRKCVFVFGGFTDDRKLYDDLHMLNLETGLCTKVIPTGAGPCKRFSVAGDCIDVKSGVLIFIGGCNENLEALDDMYYLDTELHAEKWEDGRSEKDPVKKEPKRKRQDNQIVVKSPEVEKEITKEVKQKMIPPPLPPSPPGVGLYELKPVEEKIFEARITDIFHYGYTIESMIDGKKLRGLLFSYKPGFAHAVHAYLMRKKSASDGAVTEVQEARKPKLKIARPPKHVVSIPDGQGTPSQQTSFGESTSYVQSAALPTQQSPFMSHQMLQAQPQPAPLLHSQMRSSPQPQLQHPTYPISQSQPPPQLQQHVIQLQQPTNTQSPPQAQAHVHPQSHLSLHHSFSNIHTHHSSTNSTCSGSSSSSTSITLSLIYRLRQDFRPSKGLRLTRGLQLWCNLIPDIIWELVTWFKRTLVTMGLTINIRIQGLIQKGSNQCSRQSRKGNDRESFAAFQPR</sequence>
<dbReference type="Gene3D" id="2.120.10.80">
    <property type="entry name" value="Kelch-type beta propeller"/>
    <property type="match status" value="3"/>
</dbReference>
<evidence type="ECO:0000313" key="4">
    <source>
        <dbReference type="EMBL" id="KAH7295665.1"/>
    </source>
</evidence>
<feature type="compositionally biased region" description="Low complexity" evidence="3">
    <location>
        <begin position="539"/>
        <end position="554"/>
    </location>
</feature>